<dbReference type="OrthoDB" id="4066848at2759"/>
<name>G8JWM2_ERECY</name>
<dbReference type="HOGENOM" id="CLU_631664_0_0_1"/>
<dbReference type="AlphaFoldDB" id="G8JWM2"/>
<evidence type="ECO:0000313" key="3">
    <source>
        <dbReference type="Proteomes" id="UP000006790"/>
    </source>
</evidence>
<proteinExistence type="predicted"/>
<dbReference type="EMBL" id="CP002503">
    <property type="protein sequence ID" value="AET41237.1"/>
    <property type="molecule type" value="Genomic_DNA"/>
</dbReference>
<evidence type="ECO:0000256" key="1">
    <source>
        <dbReference type="SAM" id="MobiDB-lite"/>
    </source>
</evidence>
<gene>
    <name evidence="2" type="ordered locus">Ecym_7412</name>
</gene>
<feature type="region of interest" description="Disordered" evidence="1">
    <location>
        <begin position="1"/>
        <end position="36"/>
    </location>
</feature>
<dbReference type="InParanoid" id="G8JWM2"/>
<organism evidence="2 3">
    <name type="scientific">Eremothecium cymbalariae (strain CBS 270.75 / DBVPG 7215 / KCTC 17166 / NRRL Y-17582)</name>
    <name type="common">Yeast</name>
    <dbReference type="NCBI Taxonomy" id="931890"/>
    <lineage>
        <taxon>Eukaryota</taxon>
        <taxon>Fungi</taxon>
        <taxon>Dikarya</taxon>
        <taxon>Ascomycota</taxon>
        <taxon>Saccharomycotina</taxon>
        <taxon>Saccharomycetes</taxon>
        <taxon>Saccharomycetales</taxon>
        <taxon>Saccharomycetaceae</taxon>
        <taxon>Eremothecium</taxon>
    </lineage>
</organism>
<sequence>MIISNKSDNKVPNYARNIGHSKVSGEASSSDNTEEDKKILSTLNNFDASPIDTASRIPRISFLLCDTSPNVISADTLQTPSLTKSLDTSFSFTSPKLAKFQECVSPVVSVNRGFRYTIKEEEDHTTEKKQRKNIKLPEEICFSGGFLRNTMIRYYDTEVLRSSDKKSLRSPQKGDFHQILKDVRQAEVIFENKSIDDLGPFLDAKAKSLEPGVKDFRTIIALRRWQYDNRISLMFGINPDQVEDKSDVFHFSIISRKCEHDDPAAKISIGWIHLVATYELALLLEFIFGDIDENIWANDELLSAEVANDPKKRYQSRMRSRYKGAIFITVYASRKLNKNTPGFLEGNSSGEEEVPMEASSVSRKKTKIKIKRKTLRLKAALYDQMLSYRIGVTGQPSHSLVKVDKLMWIIERSVEAYSWVNPSVAPAEGYKRLF</sequence>
<reference evidence="3" key="1">
    <citation type="journal article" date="2012" name="G3 (Bethesda)">
        <title>Pichia sorbitophila, an interspecies yeast hybrid reveals early steps of genome resolution following polyploidization.</title>
        <authorList>
            <person name="Leh Louis V."/>
            <person name="Despons L."/>
            <person name="Friedrich A."/>
            <person name="Martin T."/>
            <person name="Durrens P."/>
            <person name="Casaregola S."/>
            <person name="Neuveglise C."/>
            <person name="Fairhead C."/>
            <person name="Marck C."/>
            <person name="Cruz J.A."/>
            <person name="Straub M.L."/>
            <person name="Kugler V."/>
            <person name="Sacerdot C."/>
            <person name="Uzunov Z."/>
            <person name="Thierry A."/>
            <person name="Weiss S."/>
            <person name="Bleykasten C."/>
            <person name="De Montigny J."/>
            <person name="Jacques N."/>
            <person name="Jung P."/>
            <person name="Lemaire M."/>
            <person name="Mallet S."/>
            <person name="Morel G."/>
            <person name="Richard G.F."/>
            <person name="Sarkar A."/>
            <person name="Savel G."/>
            <person name="Schacherer J."/>
            <person name="Seret M.L."/>
            <person name="Talla E."/>
            <person name="Samson G."/>
            <person name="Jubin C."/>
            <person name="Poulain J."/>
            <person name="Vacherie B."/>
            <person name="Barbe V."/>
            <person name="Pelletier E."/>
            <person name="Sherman D.J."/>
            <person name="Westhof E."/>
            <person name="Weissenbach J."/>
            <person name="Baret P.V."/>
            <person name="Wincker P."/>
            <person name="Gaillardin C."/>
            <person name="Dujon B."/>
            <person name="Souciet J.L."/>
        </authorList>
    </citation>
    <scope>NUCLEOTIDE SEQUENCE [LARGE SCALE GENOMIC DNA]</scope>
    <source>
        <strain evidence="3">CBS 270.75 / DBVPG 7215 / KCTC 17166 / NRRL Y-17582</strain>
    </source>
</reference>
<dbReference type="OMA" id="WANDELL"/>
<dbReference type="GeneID" id="11471446"/>
<accession>G8JWM2</accession>
<protein>
    <submittedName>
        <fullName evidence="2">Uncharacterized protein</fullName>
    </submittedName>
</protein>
<dbReference type="KEGG" id="erc:Ecym_7412"/>
<dbReference type="RefSeq" id="XP_003648054.1">
    <property type="nucleotide sequence ID" value="XM_003648006.1"/>
</dbReference>
<dbReference type="Proteomes" id="UP000006790">
    <property type="component" value="Chromosome 7"/>
</dbReference>
<keyword evidence="3" id="KW-1185">Reference proteome</keyword>
<evidence type="ECO:0000313" key="2">
    <source>
        <dbReference type="EMBL" id="AET41237.1"/>
    </source>
</evidence>